<dbReference type="InterPro" id="IPR007146">
    <property type="entry name" value="Sas10/Utp3/C1D"/>
</dbReference>
<evidence type="ECO:0000256" key="4">
    <source>
        <dbReference type="ARBA" id="ARBA00022884"/>
    </source>
</evidence>
<protein>
    <recommendedName>
        <fullName evidence="6">Exosome complex protein</fullName>
    </recommendedName>
</protein>
<proteinExistence type="inferred from homology"/>
<dbReference type="GO" id="GO:0003677">
    <property type="term" value="F:DNA binding"/>
    <property type="evidence" value="ECO:0007669"/>
    <property type="project" value="TreeGrafter"/>
</dbReference>
<keyword evidence="5 6" id="KW-0539">Nucleus</keyword>
<feature type="region of interest" description="Disordered" evidence="7">
    <location>
        <begin position="188"/>
        <end position="383"/>
    </location>
</feature>
<dbReference type="GO" id="GO:0000460">
    <property type="term" value="P:maturation of 5.8S rRNA"/>
    <property type="evidence" value="ECO:0007669"/>
    <property type="project" value="TreeGrafter"/>
</dbReference>
<feature type="compositionally biased region" description="Basic residues" evidence="7">
    <location>
        <begin position="374"/>
        <end position="383"/>
    </location>
</feature>
<gene>
    <name evidence="8" type="ORF">BDP27DRAFT_1287200</name>
</gene>
<feature type="region of interest" description="Disordered" evidence="7">
    <location>
        <begin position="130"/>
        <end position="172"/>
    </location>
</feature>
<dbReference type="AlphaFoldDB" id="A0A9P5UCB7"/>
<dbReference type="EMBL" id="JADNRY010000011">
    <property type="protein sequence ID" value="KAF9074985.1"/>
    <property type="molecule type" value="Genomic_DNA"/>
</dbReference>
<evidence type="ECO:0000256" key="5">
    <source>
        <dbReference type="ARBA" id="ARBA00023242"/>
    </source>
</evidence>
<evidence type="ECO:0000256" key="7">
    <source>
        <dbReference type="SAM" id="MobiDB-lite"/>
    </source>
</evidence>
<dbReference type="Proteomes" id="UP000772434">
    <property type="component" value="Unassembled WGS sequence"/>
</dbReference>
<evidence type="ECO:0000256" key="3">
    <source>
        <dbReference type="ARBA" id="ARBA00022552"/>
    </source>
</evidence>
<evidence type="ECO:0000256" key="1">
    <source>
        <dbReference type="ARBA" id="ARBA00004123"/>
    </source>
</evidence>
<comment type="subcellular location">
    <subcellularLocation>
        <location evidence="1 6">Nucleus</location>
    </subcellularLocation>
</comment>
<feature type="compositionally biased region" description="Basic and acidic residues" evidence="7">
    <location>
        <begin position="211"/>
        <end position="233"/>
    </location>
</feature>
<comment type="function">
    <text evidence="6">Required for exosome-dependent processing of pre-rRNA and small nucleolar RNA (snRNA) precursors. Involved in processing of 35S pre-rRNA at the A0, A1 and A2 sites.</text>
</comment>
<comment type="caution">
    <text evidence="8">The sequence shown here is derived from an EMBL/GenBank/DDBJ whole genome shotgun (WGS) entry which is preliminary data.</text>
</comment>
<feature type="compositionally biased region" description="Low complexity" evidence="7">
    <location>
        <begin position="280"/>
        <end position="296"/>
    </location>
</feature>
<evidence type="ECO:0000256" key="2">
    <source>
        <dbReference type="ARBA" id="ARBA00009154"/>
    </source>
</evidence>
<dbReference type="InterPro" id="IPR011082">
    <property type="entry name" value="Exosome-assoc_fac/DNA_repair"/>
</dbReference>
<name>A0A9P5UCB7_9AGAR</name>
<dbReference type="GO" id="GO:0010468">
    <property type="term" value="P:regulation of gene expression"/>
    <property type="evidence" value="ECO:0007669"/>
    <property type="project" value="TreeGrafter"/>
</dbReference>
<feature type="compositionally biased region" description="Low complexity" evidence="7">
    <location>
        <begin position="132"/>
        <end position="166"/>
    </location>
</feature>
<dbReference type="PANTHER" id="PTHR15341">
    <property type="entry name" value="SUN-COR STEROID HORMONE RECEPTOR CO-REPRESSOR"/>
    <property type="match status" value="1"/>
</dbReference>
<sequence length="383" mass="40689">MAAATSAETRKAKSRLKTLSSSLDEVEAAIEPLFSGEQTLPEILLALEPLQQAKLQTALPYLVYDLVFIYLKTRGIDPKSHPVINELDRVRQYFEKIKNAENPAVRVTQVDKAAATRFIKHAISQAQIDADASGAKGSPSAAGTPASISSPSSVAANANGSSNSISTPAPVHVPAKVTSKMLERAEWQKRVEEAGSEEESDIEGWEVNTITKEDGKGKMKVKSDSKGKGKALEVEEVEAPGSKRRRPVMDPFAASGYDIDSDNASDSHPTKKLAVSRDASSIPDPSSSSPSTPSISKIERKKLKKQKKLDTNNATNTKGTKESKNGRVAQLLAEVAASQGVTVSSGSEDNDVEMSEPGSSLSGTPVPNPTAGGGKKRKKKGKK</sequence>
<dbReference type="PANTHER" id="PTHR15341:SF3">
    <property type="entry name" value="NUCLEAR NUCLEIC ACID-BINDING PROTEIN C1D"/>
    <property type="match status" value="1"/>
</dbReference>
<evidence type="ECO:0000256" key="6">
    <source>
        <dbReference type="RuleBase" id="RU368003"/>
    </source>
</evidence>
<evidence type="ECO:0000313" key="9">
    <source>
        <dbReference type="Proteomes" id="UP000772434"/>
    </source>
</evidence>
<organism evidence="8 9">
    <name type="scientific">Rhodocollybia butyracea</name>
    <dbReference type="NCBI Taxonomy" id="206335"/>
    <lineage>
        <taxon>Eukaryota</taxon>
        <taxon>Fungi</taxon>
        <taxon>Dikarya</taxon>
        <taxon>Basidiomycota</taxon>
        <taxon>Agaricomycotina</taxon>
        <taxon>Agaricomycetes</taxon>
        <taxon>Agaricomycetidae</taxon>
        <taxon>Agaricales</taxon>
        <taxon>Marasmiineae</taxon>
        <taxon>Omphalotaceae</taxon>
        <taxon>Rhodocollybia</taxon>
    </lineage>
</organism>
<dbReference type="GO" id="GO:0005730">
    <property type="term" value="C:nucleolus"/>
    <property type="evidence" value="ECO:0007669"/>
    <property type="project" value="TreeGrafter"/>
</dbReference>
<keyword evidence="4 6" id="KW-0694">RNA-binding</keyword>
<dbReference type="OrthoDB" id="1421013at2759"/>
<comment type="similarity">
    <text evidence="2 6">Belongs to the C1D family.</text>
</comment>
<dbReference type="GO" id="GO:0000178">
    <property type="term" value="C:exosome (RNase complex)"/>
    <property type="evidence" value="ECO:0007669"/>
    <property type="project" value="TreeGrafter"/>
</dbReference>
<dbReference type="Pfam" id="PF04000">
    <property type="entry name" value="Sas10_Utp3"/>
    <property type="match status" value="1"/>
</dbReference>
<reference evidence="8" key="1">
    <citation type="submission" date="2020-11" db="EMBL/GenBank/DDBJ databases">
        <authorList>
            <consortium name="DOE Joint Genome Institute"/>
            <person name="Ahrendt S."/>
            <person name="Riley R."/>
            <person name="Andreopoulos W."/>
            <person name="Labutti K."/>
            <person name="Pangilinan J."/>
            <person name="Ruiz-Duenas F.J."/>
            <person name="Barrasa J.M."/>
            <person name="Sanchez-Garcia M."/>
            <person name="Camarero S."/>
            <person name="Miyauchi S."/>
            <person name="Serrano A."/>
            <person name="Linde D."/>
            <person name="Babiker R."/>
            <person name="Drula E."/>
            <person name="Ayuso-Fernandez I."/>
            <person name="Pacheco R."/>
            <person name="Padilla G."/>
            <person name="Ferreira P."/>
            <person name="Barriuso J."/>
            <person name="Kellner H."/>
            <person name="Castanera R."/>
            <person name="Alfaro M."/>
            <person name="Ramirez L."/>
            <person name="Pisabarro A.G."/>
            <person name="Kuo A."/>
            <person name="Tritt A."/>
            <person name="Lipzen A."/>
            <person name="He G."/>
            <person name="Yan M."/>
            <person name="Ng V."/>
            <person name="Cullen D."/>
            <person name="Martin F."/>
            <person name="Rosso M.-N."/>
            <person name="Henrissat B."/>
            <person name="Hibbett D."/>
            <person name="Martinez A.T."/>
            <person name="Grigoriev I.V."/>
        </authorList>
    </citation>
    <scope>NUCLEOTIDE SEQUENCE</scope>
    <source>
        <strain evidence="8">AH 40177</strain>
    </source>
</reference>
<evidence type="ECO:0000313" key="8">
    <source>
        <dbReference type="EMBL" id="KAF9074985.1"/>
    </source>
</evidence>
<feature type="compositionally biased region" description="Acidic residues" evidence="7">
    <location>
        <begin position="194"/>
        <end position="204"/>
    </location>
</feature>
<dbReference type="GO" id="GO:0003723">
    <property type="term" value="F:RNA binding"/>
    <property type="evidence" value="ECO:0007669"/>
    <property type="project" value="UniProtKB-UniRule"/>
</dbReference>
<keyword evidence="3 6" id="KW-0698">rRNA processing</keyword>
<keyword evidence="9" id="KW-1185">Reference proteome</keyword>
<accession>A0A9P5UCB7</accession>